<keyword evidence="3" id="KW-0813">Transport</keyword>
<evidence type="ECO:0000256" key="2">
    <source>
        <dbReference type="ARBA" id="ARBA00022729"/>
    </source>
</evidence>
<sequence>MMIRNSRWLFGPVVCLALLAHPVLAQQPTLGVAAPLSGPYETLGRQFLDGVRAGAPTLSITERDTPCTPEGGRDTALAFIAADITLATGFLCTPSAEAALPALTEAGVPVLVVGARSARLTDVRRGQERQVWRLAPRPEGEAQALATAIADLWPGQPFGIVEDGSVRARSLADELRAALALRGLEPALVDNYRPAEDRQFALVRRIGQSGLTRIVALGSVADTAIILRDAASLNIDLAVLGGENLIDEAGEPALPDGVRAIASKGFAVADADAAAPRREGYFLDGQAAGQIAASALAAGQAPGAALSGQTFDTVAGPVRFDPEGESDMPGYDVVEWQDGRFVVQPEG</sequence>
<dbReference type="Gene3D" id="3.40.50.2300">
    <property type="match status" value="2"/>
</dbReference>
<dbReference type="Proteomes" id="UP000184290">
    <property type="component" value="Unassembled WGS sequence"/>
</dbReference>
<feature type="chain" id="PRO_5045463752" evidence="4">
    <location>
        <begin position="26"/>
        <end position="347"/>
    </location>
</feature>
<evidence type="ECO:0000256" key="3">
    <source>
        <dbReference type="ARBA" id="ARBA00022970"/>
    </source>
</evidence>
<gene>
    <name evidence="6" type="ORF">SAMN02745911_0506</name>
</gene>
<dbReference type="Pfam" id="PF13458">
    <property type="entry name" value="Peripla_BP_6"/>
    <property type="match status" value="1"/>
</dbReference>
<proteinExistence type="inferred from homology"/>
<dbReference type="PANTHER" id="PTHR30483:SF6">
    <property type="entry name" value="PERIPLASMIC BINDING PROTEIN OF ABC TRANSPORTER FOR NATURAL AMINO ACIDS"/>
    <property type="match status" value="1"/>
</dbReference>
<dbReference type="EMBL" id="FQZC01000001">
    <property type="protein sequence ID" value="SHI55790.1"/>
    <property type="molecule type" value="Genomic_DNA"/>
</dbReference>
<comment type="similarity">
    <text evidence="1">Belongs to the leucine-binding protein family.</text>
</comment>
<keyword evidence="7" id="KW-1185">Reference proteome</keyword>
<organism evidence="6 7">
    <name type="scientific">Aureimonas altamirensis DSM 21988</name>
    <dbReference type="NCBI Taxonomy" id="1121026"/>
    <lineage>
        <taxon>Bacteria</taxon>
        <taxon>Pseudomonadati</taxon>
        <taxon>Pseudomonadota</taxon>
        <taxon>Alphaproteobacteria</taxon>
        <taxon>Hyphomicrobiales</taxon>
        <taxon>Aurantimonadaceae</taxon>
        <taxon>Aureimonas</taxon>
    </lineage>
</organism>
<evidence type="ECO:0000256" key="1">
    <source>
        <dbReference type="ARBA" id="ARBA00010062"/>
    </source>
</evidence>
<protein>
    <submittedName>
        <fullName evidence="6">Amino acid/amide ABC transporter substrate-binding protein, HAAT family</fullName>
    </submittedName>
</protein>
<reference evidence="6 7" key="1">
    <citation type="submission" date="2016-11" db="EMBL/GenBank/DDBJ databases">
        <authorList>
            <person name="Varghese N."/>
            <person name="Submissions S."/>
        </authorList>
    </citation>
    <scope>NUCLEOTIDE SEQUENCE [LARGE SCALE GENOMIC DNA]</scope>
    <source>
        <strain evidence="6 7">DSM 21988</strain>
    </source>
</reference>
<keyword evidence="3" id="KW-0029">Amino-acid transport</keyword>
<keyword evidence="2 4" id="KW-0732">Signal</keyword>
<name>A0ABY1I6A2_9HYPH</name>
<evidence type="ECO:0000313" key="7">
    <source>
        <dbReference type="Proteomes" id="UP000184290"/>
    </source>
</evidence>
<dbReference type="InterPro" id="IPR051010">
    <property type="entry name" value="BCAA_transport"/>
</dbReference>
<accession>A0ABY1I6A2</accession>
<evidence type="ECO:0000259" key="5">
    <source>
        <dbReference type="Pfam" id="PF13458"/>
    </source>
</evidence>
<feature type="signal peptide" evidence="4">
    <location>
        <begin position="1"/>
        <end position="25"/>
    </location>
</feature>
<evidence type="ECO:0000256" key="4">
    <source>
        <dbReference type="SAM" id="SignalP"/>
    </source>
</evidence>
<dbReference type="PANTHER" id="PTHR30483">
    <property type="entry name" value="LEUCINE-SPECIFIC-BINDING PROTEIN"/>
    <property type="match status" value="1"/>
</dbReference>
<dbReference type="SUPFAM" id="SSF53822">
    <property type="entry name" value="Periplasmic binding protein-like I"/>
    <property type="match status" value="1"/>
</dbReference>
<comment type="caution">
    <text evidence="6">The sequence shown here is derived from an EMBL/GenBank/DDBJ whole genome shotgun (WGS) entry which is preliminary data.</text>
</comment>
<evidence type="ECO:0000313" key="6">
    <source>
        <dbReference type="EMBL" id="SHI55790.1"/>
    </source>
</evidence>
<feature type="domain" description="Leucine-binding protein" evidence="5">
    <location>
        <begin position="29"/>
        <end position="300"/>
    </location>
</feature>
<dbReference type="InterPro" id="IPR028082">
    <property type="entry name" value="Peripla_BP_I"/>
</dbReference>
<dbReference type="InterPro" id="IPR028081">
    <property type="entry name" value="Leu-bd"/>
</dbReference>